<sequence length="450" mass="52384">MYEMVSQLIIIGNGFDIHCGLKSKFSDYFDKNKPKNDSDKMFFNRAVSSLPSIKNSYFFKQQSFWDIYFRLLSTIEIKDWADVEKQIIIFLTHGAKSYDLLDLMSLKFLERIIKPYESEYDFSRIKQSIGGEMDSIKRKNTSAAWASISDVAEKLNICMDSKTKNNNDGLMSIQKAIYNYMIDTGDAISNDFCQKSLINTYKAFLYDFLFKELQAFESNLKGYLNNLFKTENVVKVENNGSISSVSKSPEGKITKYMKSFQDCLRKISKNSYYNLLSFNYTYPIEIYGVYSGGMGIETVPNVRRINLDKCNCYTNIHGSLDKDIIIGIDEKGIDENDILYRFTKTYRLFELDNKESCLDKNIKHIKFYGHSLAAADYSYFQSIFDFYDIYNSDVDLTFYYSDYDGNQRHVNVDRVVKLIKAYGNTLDNKDHGKNLLHKMKLENRLLIKEL</sequence>
<dbReference type="Proteomes" id="UP000051291">
    <property type="component" value="Unassembled WGS sequence"/>
</dbReference>
<evidence type="ECO:0000313" key="2">
    <source>
        <dbReference type="Proteomes" id="UP000051291"/>
    </source>
</evidence>
<dbReference type="PATRIC" id="fig|1423820.4.peg.499"/>
<evidence type="ECO:0008006" key="3">
    <source>
        <dbReference type="Google" id="ProtNLM"/>
    </source>
</evidence>
<dbReference type="Pfam" id="PF14253">
    <property type="entry name" value="AbiH"/>
    <property type="match status" value="1"/>
</dbReference>
<evidence type="ECO:0000313" key="1">
    <source>
        <dbReference type="EMBL" id="KRM52538.1"/>
    </source>
</evidence>
<protein>
    <recommendedName>
        <fullName evidence="3">Bacteriophage abortive infection AbiH</fullName>
    </recommendedName>
</protein>
<keyword evidence="2" id="KW-1185">Reference proteome</keyword>
<comment type="caution">
    <text evidence="1">The sequence shown here is derived from an EMBL/GenBank/DDBJ whole genome shotgun (WGS) entry which is preliminary data.</text>
</comment>
<dbReference type="EMBL" id="AYYZ01000019">
    <property type="protein sequence ID" value="KRM52538.1"/>
    <property type="molecule type" value="Genomic_DNA"/>
</dbReference>
<dbReference type="InterPro" id="IPR025935">
    <property type="entry name" value="AbiH"/>
</dbReference>
<dbReference type="AlphaFoldDB" id="A0A0R1ZDY5"/>
<proteinExistence type="predicted"/>
<accession>A0A0R1ZDY5</accession>
<organism evidence="1 2">
    <name type="scientific">Ligilactobacillus araffinosus DSM 20653</name>
    <dbReference type="NCBI Taxonomy" id="1423820"/>
    <lineage>
        <taxon>Bacteria</taxon>
        <taxon>Bacillati</taxon>
        <taxon>Bacillota</taxon>
        <taxon>Bacilli</taxon>
        <taxon>Lactobacillales</taxon>
        <taxon>Lactobacillaceae</taxon>
        <taxon>Ligilactobacillus</taxon>
    </lineage>
</organism>
<reference evidence="1 2" key="1">
    <citation type="journal article" date="2015" name="Genome Announc.">
        <title>Expanding the biotechnology potential of lactobacilli through comparative genomics of 213 strains and associated genera.</title>
        <authorList>
            <person name="Sun Z."/>
            <person name="Harris H.M."/>
            <person name="McCann A."/>
            <person name="Guo C."/>
            <person name="Argimon S."/>
            <person name="Zhang W."/>
            <person name="Yang X."/>
            <person name="Jeffery I.B."/>
            <person name="Cooney J.C."/>
            <person name="Kagawa T.F."/>
            <person name="Liu W."/>
            <person name="Song Y."/>
            <person name="Salvetti E."/>
            <person name="Wrobel A."/>
            <person name="Rasinkangas P."/>
            <person name="Parkhill J."/>
            <person name="Rea M.C."/>
            <person name="O'Sullivan O."/>
            <person name="Ritari J."/>
            <person name="Douillard F.P."/>
            <person name="Paul Ross R."/>
            <person name="Yang R."/>
            <person name="Briner A.E."/>
            <person name="Felis G.E."/>
            <person name="de Vos W.M."/>
            <person name="Barrangou R."/>
            <person name="Klaenhammer T.R."/>
            <person name="Caufield P.W."/>
            <person name="Cui Y."/>
            <person name="Zhang H."/>
            <person name="O'Toole P.W."/>
        </authorList>
    </citation>
    <scope>NUCLEOTIDE SEQUENCE [LARGE SCALE GENOMIC DNA]</scope>
    <source>
        <strain evidence="1 2">DSM 20653</strain>
    </source>
</reference>
<gene>
    <name evidence="1" type="ORF">FC64_GL000496</name>
</gene>
<name>A0A0R1ZDY5_9LACO</name>